<dbReference type="Gene3D" id="1.10.510.10">
    <property type="entry name" value="Transferase(Phosphotransferase) domain 1"/>
    <property type="match status" value="1"/>
</dbReference>
<keyword evidence="5" id="KW-0723">Serine/threonine-protein kinase</keyword>
<evidence type="ECO:0000313" key="8">
    <source>
        <dbReference type="EMBL" id="ODV75452.1"/>
    </source>
</evidence>
<evidence type="ECO:0000256" key="5">
    <source>
        <dbReference type="RuleBase" id="RU000304"/>
    </source>
</evidence>
<dbReference type="PROSITE" id="PS50006">
    <property type="entry name" value="FHA_DOMAIN"/>
    <property type="match status" value="1"/>
</dbReference>
<keyword evidence="9" id="KW-1185">Reference proteome</keyword>
<protein>
    <submittedName>
        <fullName evidence="8">Pkinase-domain-containing protein</fullName>
    </submittedName>
</protein>
<dbReference type="InterPro" id="IPR000719">
    <property type="entry name" value="Prot_kinase_dom"/>
</dbReference>
<keyword evidence="2 4" id="KW-0547">Nucleotide-binding</keyword>
<dbReference type="GO" id="GO:0004674">
    <property type="term" value="F:protein serine/threonine kinase activity"/>
    <property type="evidence" value="ECO:0007669"/>
    <property type="project" value="UniProtKB-KW"/>
</dbReference>
<evidence type="ECO:0000259" key="6">
    <source>
        <dbReference type="PROSITE" id="PS50006"/>
    </source>
</evidence>
<dbReference type="PROSITE" id="PS50011">
    <property type="entry name" value="PROTEIN_KINASE_DOM"/>
    <property type="match status" value="1"/>
</dbReference>
<dbReference type="InterPro" id="IPR000253">
    <property type="entry name" value="FHA_dom"/>
</dbReference>
<dbReference type="GeneID" id="30986867"/>
<feature type="binding site" evidence="4">
    <location>
        <position position="174"/>
    </location>
    <ligand>
        <name>ATP</name>
        <dbReference type="ChEBI" id="CHEBI:30616"/>
    </ligand>
</feature>
<name>A0A1E4S7T9_CYBJN</name>
<organism evidence="8 9">
    <name type="scientific">Cyberlindnera jadinii (strain ATCC 18201 / CBS 1600 / BCRC 20928 / JCM 3617 / NBRC 0987 / NRRL Y-1542)</name>
    <name type="common">Torula yeast</name>
    <name type="synonym">Candida utilis</name>
    <dbReference type="NCBI Taxonomy" id="983966"/>
    <lineage>
        <taxon>Eukaryota</taxon>
        <taxon>Fungi</taxon>
        <taxon>Dikarya</taxon>
        <taxon>Ascomycota</taxon>
        <taxon>Saccharomycotina</taxon>
        <taxon>Saccharomycetes</taxon>
        <taxon>Phaffomycetales</taxon>
        <taxon>Phaffomycetaceae</taxon>
        <taxon>Cyberlindnera</taxon>
    </lineage>
</organism>
<evidence type="ECO:0000256" key="3">
    <source>
        <dbReference type="ARBA" id="ARBA00022840"/>
    </source>
</evidence>
<dbReference type="InterPro" id="IPR017441">
    <property type="entry name" value="Protein_kinase_ATP_BS"/>
</dbReference>
<dbReference type="STRING" id="983966.A0A1E4S7T9"/>
<dbReference type="GO" id="GO:0005524">
    <property type="term" value="F:ATP binding"/>
    <property type="evidence" value="ECO:0007669"/>
    <property type="project" value="UniProtKB-UniRule"/>
</dbReference>
<dbReference type="Pfam" id="PF00069">
    <property type="entry name" value="Pkinase"/>
    <property type="match status" value="1"/>
</dbReference>
<dbReference type="PROSITE" id="PS00108">
    <property type="entry name" value="PROTEIN_KINASE_ST"/>
    <property type="match status" value="1"/>
</dbReference>
<dbReference type="RefSeq" id="XP_020072491.1">
    <property type="nucleotide sequence ID" value="XM_020212471.1"/>
</dbReference>
<feature type="domain" description="Protein kinase" evidence="7">
    <location>
        <begin position="145"/>
        <end position="421"/>
    </location>
</feature>
<dbReference type="OrthoDB" id="74764at2759"/>
<sequence length="437" mass="49748">MDEICGDLEVLRALAEIECSDYDTTVWSLIGIPRNKVITIGRAASTVLKINHMAVSGVHCKIWATQFDDVSVPLIYLKDLSLNGTYVNDKRIKRHEIVLLGHGDVVRIPFGIELGFRALGGDCEKDVARKLKDLNCINGEFSEWKIDDRLLGSGTFGHVFVCKRNWDSKLCAVKVIKNYSGVVPFEAKILQQLDHPNVIRVYQAQISKNHLYIFEDLICGGDLFSYLSNGSSISPIPEFEALIITYQIMCALQYLHRNNIVHRDLKLDNILLESPEPFSKVLLADFGIAKSTRGRMFTVIGTPEYCAPEVGFEFTKLPEQQMKFSNYKRTDELTLKKGYDSKCDIWSLGVIVHIMLSGISPFYENGEQENIIRSAKRGALKLQMKEWQNVSQEAKSFVQSLLHVDTKKRFDIQQCFKHEWIRKHEVVLKDIVQKITG</sequence>
<evidence type="ECO:0000256" key="1">
    <source>
        <dbReference type="ARBA" id="ARBA00005575"/>
    </source>
</evidence>
<accession>A0A1E4S7T9</accession>
<keyword evidence="8" id="KW-0808">Transferase</keyword>
<feature type="domain" description="FHA" evidence="6">
    <location>
        <begin position="38"/>
        <end position="92"/>
    </location>
</feature>
<evidence type="ECO:0000256" key="2">
    <source>
        <dbReference type="ARBA" id="ARBA00022741"/>
    </source>
</evidence>
<proteinExistence type="inferred from homology"/>
<dbReference type="EMBL" id="KV453926">
    <property type="protein sequence ID" value="ODV75452.1"/>
    <property type="molecule type" value="Genomic_DNA"/>
</dbReference>
<comment type="similarity">
    <text evidence="1">Belongs to the protein kinase superfamily. CAMK Ser/Thr protein kinase family. CHEK2 subfamily.</text>
</comment>
<evidence type="ECO:0000256" key="4">
    <source>
        <dbReference type="PROSITE-ProRule" id="PRU10141"/>
    </source>
</evidence>
<keyword evidence="8" id="KW-0418">Kinase</keyword>
<dbReference type="PANTHER" id="PTHR24347">
    <property type="entry name" value="SERINE/THREONINE-PROTEIN KINASE"/>
    <property type="match status" value="1"/>
</dbReference>
<keyword evidence="3 4" id="KW-0067">ATP-binding</keyword>
<dbReference type="InterPro" id="IPR008984">
    <property type="entry name" value="SMAD_FHA_dom_sf"/>
</dbReference>
<dbReference type="SUPFAM" id="SSF49879">
    <property type="entry name" value="SMAD/FHA domain"/>
    <property type="match status" value="1"/>
</dbReference>
<dbReference type="Gene3D" id="2.60.200.20">
    <property type="match status" value="1"/>
</dbReference>
<dbReference type="Pfam" id="PF00498">
    <property type="entry name" value="FHA"/>
    <property type="match status" value="1"/>
</dbReference>
<evidence type="ECO:0000259" key="7">
    <source>
        <dbReference type="PROSITE" id="PS50011"/>
    </source>
</evidence>
<dbReference type="SMART" id="SM00240">
    <property type="entry name" value="FHA"/>
    <property type="match status" value="1"/>
</dbReference>
<dbReference type="InterPro" id="IPR011009">
    <property type="entry name" value="Kinase-like_dom_sf"/>
</dbReference>
<dbReference type="InterPro" id="IPR008271">
    <property type="entry name" value="Ser/Thr_kinase_AS"/>
</dbReference>
<dbReference type="OMA" id="EDQYTIT"/>
<dbReference type="PROSITE" id="PS00107">
    <property type="entry name" value="PROTEIN_KINASE_ATP"/>
    <property type="match status" value="1"/>
</dbReference>
<dbReference type="SMART" id="SM00220">
    <property type="entry name" value="S_TKc"/>
    <property type="match status" value="1"/>
</dbReference>
<evidence type="ECO:0000313" key="9">
    <source>
        <dbReference type="Proteomes" id="UP000094389"/>
    </source>
</evidence>
<dbReference type="Proteomes" id="UP000094389">
    <property type="component" value="Unassembled WGS sequence"/>
</dbReference>
<dbReference type="AlphaFoldDB" id="A0A1E4S7T9"/>
<gene>
    <name evidence="8" type="ORF">CYBJADRAFT_123208</name>
</gene>
<dbReference type="Gene3D" id="3.30.200.20">
    <property type="entry name" value="Phosphorylase Kinase, domain 1"/>
    <property type="match status" value="1"/>
</dbReference>
<dbReference type="CDD" id="cd22670">
    <property type="entry name" value="FHA_MEK1-like"/>
    <property type="match status" value="1"/>
</dbReference>
<reference evidence="8 9" key="1">
    <citation type="journal article" date="2016" name="Proc. Natl. Acad. Sci. U.S.A.">
        <title>Comparative genomics of biotechnologically important yeasts.</title>
        <authorList>
            <person name="Riley R."/>
            <person name="Haridas S."/>
            <person name="Wolfe K.H."/>
            <person name="Lopes M.R."/>
            <person name="Hittinger C.T."/>
            <person name="Goeker M."/>
            <person name="Salamov A.A."/>
            <person name="Wisecaver J.H."/>
            <person name="Long T.M."/>
            <person name="Calvey C.H."/>
            <person name="Aerts A.L."/>
            <person name="Barry K.W."/>
            <person name="Choi C."/>
            <person name="Clum A."/>
            <person name="Coughlan A.Y."/>
            <person name="Deshpande S."/>
            <person name="Douglass A.P."/>
            <person name="Hanson S.J."/>
            <person name="Klenk H.-P."/>
            <person name="LaButti K.M."/>
            <person name="Lapidus A."/>
            <person name="Lindquist E.A."/>
            <person name="Lipzen A.M."/>
            <person name="Meier-Kolthoff J.P."/>
            <person name="Ohm R.A."/>
            <person name="Otillar R.P."/>
            <person name="Pangilinan J.L."/>
            <person name="Peng Y."/>
            <person name="Rokas A."/>
            <person name="Rosa C.A."/>
            <person name="Scheuner C."/>
            <person name="Sibirny A.A."/>
            <person name="Slot J.C."/>
            <person name="Stielow J.B."/>
            <person name="Sun H."/>
            <person name="Kurtzman C.P."/>
            <person name="Blackwell M."/>
            <person name="Grigoriev I.V."/>
            <person name="Jeffries T.W."/>
        </authorList>
    </citation>
    <scope>NUCLEOTIDE SEQUENCE [LARGE SCALE GENOMIC DNA]</scope>
    <source>
        <strain evidence="9">ATCC 18201 / CBS 1600 / BCRC 20928 / JCM 3617 / NBRC 0987 / NRRL Y-1542</strain>
    </source>
</reference>
<dbReference type="SUPFAM" id="SSF56112">
    <property type="entry name" value="Protein kinase-like (PK-like)"/>
    <property type="match status" value="1"/>
</dbReference>